<comment type="similarity">
    <text evidence="7">Belongs to the binding-protein-dependent transport system permease family.</text>
</comment>
<dbReference type="InterPro" id="IPR000515">
    <property type="entry name" value="MetI-like"/>
</dbReference>
<evidence type="ECO:0000259" key="8">
    <source>
        <dbReference type="PROSITE" id="PS50928"/>
    </source>
</evidence>
<keyword evidence="2 7" id="KW-0813">Transport</keyword>
<keyword evidence="6 7" id="KW-0472">Membrane</keyword>
<dbReference type="GO" id="GO:0005886">
    <property type="term" value="C:plasma membrane"/>
    <property type="evidence" value="ECO:0007669"/>
    <property type="project" value="UniProtKB-SubCell"/>
</dbReference>
<keyword evidence="3" id="KW-1003">Cell membrane</keyword>
<dbReference type="CDD" id="cd06261">
    <property type="entry name" value="TM_PBP2"/>
    <property type="match status" value="1"/>
</dbReference>
<accession>A0A8J2YEF2</accession>
<dbReference type="InterPro" id="IPR035906">
    <property type="entry name" value="MetI-like_sf"/>
</dbReference>
<evidence type="ECO:0000256" key="1">
    <source>
        <dbReference type="ARBA" id="ARBA00004651"/>
    </source>
</evidence>
<dbReference type="Pfam" id="PF00528">
    <property type="entry name" value="BPD_transp_1"/>
    <property type="match status" value="1"/>
</dbReference>
<reference evidence="9" key="1">
    <citation type="journal article" date="2014" name="Int. J. Syst. Evol. Microbiol.">
        <title>Complete genome sequence of Corynebacterium casei LMG S-19264T (=DSM 44701T), isolated from a smear-ripened cheese.</title>
        <authorList>
            <consortium name="US DOE Joint Genome Institute (JGI-PGF)"/>
            <person name="Walter F."/>
            <person name="Albersmeier A."/>
            <person name="Kalinowski J."/>
            <person name="Ruckert C."/>
        </authorList>
    </citation>
    <scope>NUCLEOTIDE SEQUENCE</scope>
    <source>
        <strain evidence="9">CGMCC 1.15371</strain>
    </source>
</reference>
<dbReference type="Proteomes" id="UP000628775">
    <property type="component" value="Unassembled WGS sequence"/>
</dbReference>
<comment type="caution">
    <text evidence="9">The sequence shown here is derived from an EMBL/GenBank/DDBJ whole genome shotgun (WGS) entry which is preliminary data.</text>
</comment>
<name>A0A8J2YEF2_9BACL</name>
<keyword evidence="4 7" id="KW-0812">Transmembrane</keyword>
<evidence type="ECO:0000256" key="4">
    <source>
        <dbReference type="ARBA" id="ARBA00022692"/>
    </source>
</evidence>
<feature type="transmembrane region" description="Helical" evidence="7">
    <location>
        <begin position="235"/>
        <end position="260"/>
    </location>
</feature>
<feature type="transmembrane region" description="Helical" evidence="7">
    <location>
        <begin position="98"/>
        <end position="121"/>
    </location>
</feature>
<dbReference type="SUPFAM" id="SSF161098">
    <property type="entry name" value="MetI-like"/>
    <property type="match status" value="1"/>
</dbReference>
<organism evidence="9 10">
    <name type="scientific">Pullulanibacillus camelliae</name>
    <dbReference type="NCBI Taxonomy" id="1707096"/>
    <lineage>
        <taxon>Bacteria</taxon>
        <taxon>Bacillati</taxon>
        <taxon>Bacillota</taxon>
        <taxon>Bacilli</taxon>
        <taxon>Bacillales</taxon>
        <taxon>Sporolactobacillaceae</taxon>
        <taxon>Pullulanibacillus</taxon>
    </lineage>
</organism>
<dbReference type="RefSeq" id="WP_188687763.1">
    <property type="nucleotide sequence ID" value="NZ_BMIR01000001.1"/>
</dbReference>
<feature type="transmembrane region" description="Helical" evidence="7">
    <location>
        <begin position="141"/>
        <end position="161"/>
    </location>
</feature>
<gene>
    <name evidence="9" type="ORF">GCM10011391_00850</name>
</gene>
<dbReference type="GO" id="GO:0071916">
    <property type="term" value="F:dipeptide transmembrane transporter activity"/>
    <property type="evidence" value="ECO:0007669"/>
    <property type="project" value="TreeGrafter"/>
</dbReference>
<evidence type="ECO:0000313" key="10">
    <source>
        <dbReference type="Proteomes" id="UP000628775"/>
    </source>
</evidence>
<evidence type="ECO:0000256" key="6">
    <source>
        <dbReference type="ARBA" id="ARBA00023136"/>
    </source>
</evidence>
<feature type="transmembrane region" description="Helical" evidence="7">
    <location>
        <begin position="173"/>
        <end position="199"/>
    </location>
</feature>
<reference evidence="9" key="2">
    <citation type="submission" date="2020-09" db="EMBL/GenBank/DDBJ databases">
        <authorList>
            <person name="Sun Q."/>
            <person name="Zhou Y."/>
        </authorList>
    </citation>
    <scope>NUCLEOTIDE SEQUENCE</scope>
    <source>
        <strain evidence="9">CGMCC 1.15371</strain>
    </source>
</reference>
<evidence type="ECO:0000256" key="3">
    <source>
        <dbReference type="ARBA" id="ARBA00022475"/>
    </source>
</evidence>
<feature type="transmembrane region" description="Helical" evidence="7">
    <location>
        <begin position="7"/>
        <end position="29"/>
    </location>
</feature>
<dbReference type="Gene3D" id="1.10.3720.10">
    <property type="entry name" value="MetI-like"/>
    <property type="match status" value="1"/>
</dbReference>
<dbReference type="PANTHER" id="PTHR43163">
    <property type="entry name" value="DIPEPTIDE TRANSPORT SYSTEM PERMEASE PROTEIN DPPB-RELATED"/>
    <property type="match status" value="1"/>
</dbReference>
<evidence type="ECO:0000313" key="9">
    <source>
        <dbReference type="EMBL" id="GGE26335.1"/>
    </source>
</evidence>
<keyword evidence="5 7" id="KW-1133">Transmembrane helix</keyword>
<dbReference type="PROSITE" id="PS50928">
    <property type="entry name" value="ABC_TM1"/>
    <property type="match status" value="1"/>
</dbReference>
<proteinExistence type="inferred from homology"/>
<feature type="domain" description="ABC transmembrane type-1" evidence="8">
    <location>
        <begin position="94"/>
        <end position="303"/>
    </location>
</feature>
<sequence length="313" mass="34612">MAYILRRLVFLCLTLVFISIITFLVFRILPGDPVQIMLGPDADPARITAVRHQLGLDQPLFEQYIHLIQGFVKGDLGESLRFSMPVKTLILARLPLTFSLALMSLVIVVFVSIPLGVLAAIRKNSWGDIILSSITQVGMAIPTFFVGMLLMILFGSMFRLFSPGGYIPWGESFFGALGSLLLPALTIAIPQIAVCFRYVRNEILEQTTMDYVRTARGKGATERATLFKHILRNSLIPVLTVFGLILAEVIAGTIVVEQVFSLPGIGTLLITSVSGRDFPVVQGLVLYIAFVVVCINFIVDLLYRVLDPRIRLK</sequence>
<dbReference type="PANTHER" id="PTHR43163:SF6">
    <property type="entry name" value="DIPEPTIDE TRANSPORT SYSTEM PERMEASE PROTEIN DPPB-RELATED"/>
    <property type="match status" value="1"/>
</dbReference>
<comment type="subcellular location">
    <subcellularLocation>
        <location evidence="1 7">Cell membrane</location>
        <topology evidence="1 7">Multi-pass membrane protein</topology>
    </subcellularLocation>
</comment>
<dbReference type="EMBL" id="BMIR01000001">
    <property type="protein sequence ID" value="GGE26335.1"/>
    <property type="molecule type" value="Genomic_DNA"/>
</dbReference>
<evidence type="ECO:0000256" key="2">
    <source>
        <dbReference type="ARBA" id="ARBA00022448"/>
    </source>
</evidence>
<evidence type="ECO:0000256" key="7">
    <source>
        <dbReference type="RuleBase" id="RU363032"/>
    </source>
</evidence>
<evidence type="ECO:0000256" key="5">
    <source>
        <dbReference type="ARBA" id="ARBA00022989"/>
    </source>
</evidence>
<dbReference type="AlphaFoldDB" id="A0A8J2YEF2"/>
<feature type="transmembrane region" description="Helical" evidence="7">
    <location>
        <begin position="280"/>
        <end position="303"/>
    </location>
</feature>
<dbReference type="InterPro" id="IPR045621">
    <property type="entry name" value="BPD_transp_1_N"/>
</dbReference>
<keyword evidence="10" id="KW-1185">Reference proteome</keyword>
<protein>
    <submittedName>
        <fullName evidence="9">ABC transporter permease</fullName>
    </submittedName>
</protein>
<dbReference type="Pfam" id="PF19300">
    <property type="entry name" value="BPD_transp_1_N"/>
    <property type="match status" value="1"/>
</dbReference>